<organism evidence="3 4">
    <name type="scientific">Flavilitoribacter nigricans (strain ATCC 23147 / DSM 23189 / NBRC 102662 / NCIMB 1420 / SS-2)</name>
    <name type="common">Lewinella nigricans</name>
    <dbReference type="NCBI Taxonomy" id="1122177"/>
    <lineage>
        <taxon>Bacteria</taxon>
        <taxon>Pseudomonadati</taxon>
        <taxon>Bacteroidota</taxon>
        <taxon>Saprospiria</taxon>
        <taxon>Saprospirales</taxon>
        <taxon>Lewinellaceae</taxon>
        <taxon>Flavilitoribacter</taxon>
    </lineage>
</organism>
<dbReference type="OrthoDB" id="9758448at2"/>
<keyword evidence="1" id="KW-0732">Signal</keyword>
<feature type="domain" description="Type IX secretion system protein PorV" evidence="2">
    <location>
        <begin position="44"/>
        <end position="281"/>
    </location>
</feature>
<keyword evidence="4" id="KW-1185">Reference proteome</keyword>
<accession>A0A2D0NII5</accession>
<evidence type="ECO:0000256" key="1">
    <source>
        <dbReference type="SAM" id="SignalP"/>
    </source>
</evidence>
<name>A0A2D0NII5_FLAN2</name>
<feature type="chain" id="PRO_5013130263" description="Type IX secretion system protein PorV domain-containing protein" evidence="1">
    <location>
        <begin position="25"/>
        <end position="404"/>
    </location>
</feature>
<evidence type="ECO:0000313" key="4">
    <source>
        <dbReference type="Proteomes" id="UP000223913"/>
    </source>
</evidence>
<feature type="signal peptide" evidence="1">
    <location>
        <begin position="1"/>
        <end position="24"/>
    </location>
</feature>
<proteinExistence type="predicted"/>
<dbReference type="EMBL" id="PDUD01000002">
    <property type="protein sequence ID" value="PHN08315.1"/>
    <property type="molecule type" value="Genomic_DNA"/>
</dbReference>
<dbReference type="NCBIfam" id="NF033710">
    <property type="entry name" value="T9SS_OM_PorV"/>
    <property type="match status" value="1"/>
</dbReference>
<dbReference type="InterPro" id="IPR045741">
    <property type="entry name" value="PorV"/>
</dbReference>
<dbReference type="Gene3D" id="2.40.160.60">
    <property type="entry name" value="Outer membrane protein transport protein (OMPP1/FadL/TodX)"/>
    <property type="match status" value="1"/>
</dbReference>
<dbReference type="Pfam" id="PF19572">
    <property type="entry name" value="PorV"/>
    <property type="match status" value="1"/>
</dbReference>
<dbReference type="NCBIfam" id="NF033709">
    <property type="entry name" value="PorV_fam"/>
    <property type="match status" value="1"/>
</dbReference>
<dbReference type="InterPro" id="IPR047799">
    <property type="entry name" value="T9SS_OM_PorV"/>
</dbReference>
<comment type="caution">
    <text evidence="3">The sequence shown here is derived from an EMBL/GenBank/DDBJ whole genome shotgun (WGS) entry which is preliminary data.</text>
</comment>
<dbReference type="AlphaFoldDB" id="A0A2D0NII5"/>
<evidence type="ECO:0000259" key="2">
    <source>
        <dbReference type="Pfam" id="PF19572"/>
    </source>
</evidence>
<dbReference type="RefSeq" id="WP_099148517.1">
    <property type="nucleotide sequence ID" value="NZ_PDUD01000002.1"/>
</dbReference>
<gene>
    <name evidence="3" type="ORF">CRP01_03050</name>
</gene>
<protein>
    <recommendedName>
        <fullName evidence="2">Type IX secretion system protein PorV domain-containing protein</fullName>
    </recommendedName>
</protein>
<sequence length="404" mass="43944">MKKNLLLGFMVVFCALSLSQTAMAQCVQGPDGKYVSLNGGDCINTIVTAVPFLRIVSDARSGAMGDVGIAISPDANAIHFNASKLVFSEEEGAIAASYSPWLQALGLNDVYLAYLTGYKKLDENQAITAGLRYFSLGNIQYTDVNGENLNEGRPNEFEVAVGYSRRLAENFSAGITGKFIYSNLAAGQQLEGGEVIEAGLAGAADISFTYQNEIDLGATDSDLTVGLAISNIGSKITYTKSLDRDFLPANLGLGAAWTLNLDEYNTLTFATDINKLLVPSPCLGGAAECDLDNNQKTDYKEQSSIAAAFQSFGDAPNGFEEEMRELMFSFGMEYWYDQQFAVRAGYFSEHATKGGRKFLTVGVGLKYNIFGLNFSYLVPTTNQRNPLDNTLRFSLLFDFNEFDQ</sequence>
<dbReference type="Proteomes" id="UP000223913">
    <property type="component" value="Unassembled WGS sequence"/>
</dbReference>
<reference evidence="3 4" key="1">
    <citation type="submission" date="2017-10" db="EMBL/GenBank/DDBJ databases">
        <title>The draft genome sequence of Lewinella nigricans NBRC 102662.</title>
        <authorList>
            <person name="Wang K."/>
        </authorList>
    </citation>
    <scope>NUCLEOTIDE SEQUENCE [LARGE SCALE GENOMIC DNA]</scope>
    <source>
        <strain evidence="3 4">NBRC 102662</strain>
    </source>
</reference>
<evidence type="ECO:0000313" key="3">
    <source>
        <dbReference type="EMBL" id="PHN08315.1"/>
    </source>
</evidence>